<dbReference type="AlphaFoldDB" id="A0AAN7QUQ2"/>
<protein>
    <submittedName>
        <fullName evidence="2">Uncharacterized protein</fullName>
    </submittedName>
</protein>
<reference evidence="2 3" key="1">
    <citation type="journal article" date="2023" name="Hortic Res">
        <title>Pangenome of water caltrop reveals structural variations and asymmetric subgenome divergence after allopolyploidization.</title>
        <authorList>
            <person name="Zhang X."/>
            <person name="Chen Y."/>
            <person name="Wang L."/>
            <person name="Yuan Y."/>
            <person name="Fang M."/>
            <person name="Shi L."/>
            <person name="Lu R."/>
            <person name="Comes H.P."/>
            <person name="Ma Y."/>
            <person name="Chen Y."/>
            <person name="Huang G."/>
            <person name="Zhou Y."/>
            <person name="Zheng Z."/>
            <person name="Qiu Y."/>
        </authorList>
    </citation>
    <scope>NUCLEOTIDE SEQUENCE [LARGE SCALE GENOMIC DNA]</scope>
    <source>
        <strain evidence="2">F231</strain>
    </source>
</reference>
<organism evidence="2 3">
    <name type="scientific">Trapa natans</name>
    <name type="common">Water chestnut</name>
    <dbReference type="NCBI Taxonomy" id="22666"/>
    <lineage>
        <taxon>Eukaryota</taxon>
        <taxon>Viridiplantae</taxon>
        <taxon>Streptophyta</taxon>
        <taxon>Embryophyta</taxon>
        <taxon>Tracheophyta</taxon>
        <taxon>Spermatophyta</taxon>
        <taxon>Magnoliopsida</taxon>
        <taxon>eudicotyledons</taxon>
        <taxon>Gunneridae</taxon>
        <taxon>Pentapetalae</taxon>
        <taxon>rosids</taxon>
        <taxon>malvids</taxon>
        <taxon>Myrtales</taxon>
        <taxon>Lythraceae</taxon>
        <taxon>Trapa</taxon>
    </lineage>
</organism>
<keyword evidence="3" id="KW-1185">Reference proteome</keyword>
<comment type="caution">
    <text evidence="2">The sequence shown here is derived from an EMBL/GenBank/DDBJ whole genome shotgun (WGS) entry which is preliminary data.</text>
</comment>
<feature type="compositionally biased region" description="Basic and acidic residues" evidence="1">
    <location>
        <begin position="42"/>
        <end position="66"/>
    </location>
</feature>
<name>A0AAN7QUQ2_TRANT</name>
<sequence length="114" mass="12675">MDQGQAVSNPGSSFLVAPQYPGTQVLSLAKEIIPCNSELDEEVQKDPNSDPRRGSGITERTEARGHDHRVDGQALLFSLELYCGIQEFHAHCLMVYILKVCIMLQHSLHHFSDA</sequence>
<dbReference type="EMBL" id="JAXQNO010000017">
    <property type="protein sequence ID" value="KAK4779432.1"/>
    <property type="molecule type" value="Genomic_DNA"/>
</dbReference>
<proteinExistence type="predicted"/>
<dbReference type="Proteomes" id="UP001346149">
    <property type="component" value="Unassembled WGS sequence"/>
</dbReference>
<gene>
    <name evidence="2" type="ORF">SAY86_006960</name>
</gene>
<accession>A0AAN7QUQ2</accession>
<evidence type="ECO:0000256" key="1">
    <source>
        <dbReference type="SAM" id="MobiDB-lite"/>
    </source>
</evidence>
<evidence type="ECO:0000313" key="2">
    <source>
        <dbReference type="EMBL" id="KAK4779432.1"/>
    </source>
</evidence>
<feature type="region of interest" description="Disordered" evidence="1">
    <location>
        <begin position="38"/>
        <end position="66"/>
    </location>
</feature>
<evidence type="ECO:0000313" key="3">
    <source>
        <dbReference type="Proteomes" id="UP001346149"/>
    </source>
</evidence>